<evidence type="ECO:0008006" key="11">
    <source>
        <dbReference type="Google" id="ProtNLM"/>
    </source>
</evidence>
<keyword evidence="3 7" id="KW-0479">Metal-binding</keyword>
<dbReference type="FunFam" id="3.90.132.10:FF:000001">
    <property type="entry name" value="leishmanolysin-like peptidase isoform X2"/>
    <property type="match status" value="1"/>
</dbReference>
<comment type="similarity">
    <text evidence="1">Belongs to the peptidase M8 family.</text>
</comment>
<name>A0ABD3FXJ5_9STRA</name>
<evidence type="ECO:0000256" key="1">
    <source>
        <dbReference type="ARBA" id="ARBA00005860"/>
    </source>
</evidence>
<evidence type="ECO:0000256" key="6">
    <source>
        <dbReference type="ARBA" id="ARBA00023049"/>
    </source>
</evidence>
<feature type="binding site" evidence="7">
    <location>
        <position position="35"/>
    </location>
    <ligand>
        <name>Zn(2+)</name>
        <dbReference type="ChEBI" id="CHEBI:29105"/>
        <note>catalytic</note>
    </ligand>
</feature>
<comment type="cofactor">
    <cofactor evidence="7">
        <name>Zn(2+)</name>
        <dbReference type="ChEBI" id="CHEBI:29105"/>
    </cofactor>
    <text evidence="7">Binds 1 zinc ion per subunit.</text>
</comment>
<proteinExistence type="inferred from homology"/>
<keyword evidence="5 7" id="KW-0862">Zinc</keyword>
<dbReference type="Proteomes" id="UP001632037">
    <property type="component" value="Unassembled WGS sequence"/>
</dbReference>
<comment type="caution">
    <text evidence="9">The sequence shown here is derived from an EMBL/GenBank/DDBJ whole genome shotgun (WGS) entry which is preliminary data.</text>
</comment>
<dbReference type="Gene3D" id="2.10.55.10">
    <property type="entry name" value="Leishmanolysin domain 3"/>
    <property type="match status" value="1"/>
</dbReference>
<keyword evidence="2" id="KW-0645">Protease</keyword>
<feature type="region of interest" description="Disordered" evidence="8">
    <location>
        <begin position="290"/>
        <end position="320"/>
    </location>
</feature>
<keyword evidence="4" id="KW-0378">Hydrolase</keyword>
<dbReference type="PRINTS" id="PR00782">
    <property type="entry name" value="LSHMANOLYSIN"/>
</dbReference>
<dbReference type="GO" id="GO:0046872">
    <property type="term" value="F:metal ion binding"/>
    <property type="evidence" value="ECO:0007669"/>
    <property type="project" value="UniProtKB-KW"/>
</dbReference>
<sequence length="349" mass="37131">MVTPRVRAYVQEHFNCSTLEGAEMESQDGGCIGSHWEERLFEPEYMTAVDSYRNVFSALTLAFFEDSGWYRVNASTSEVLHFGLNKGCLFATEKCVDPVTETPIAADHFCTSIDTQGCSVDARSRSTCSLSSKSQAIPAEYQYFLGSSTKGGINTFADFCPINVGYAGGDCSISSNLLKLGDSSVNALGETYCPTCKCTTTSLRSSDSSLWSITPARQTGCYAMKCISNSNAAIASVVVKLTIRRSQTQDAVTLTCSKKDKQFSVPGFSGVITCPDPRVVCDYDEVQFSSESGGTGSSSVAKNGSSSGTKPSTGSGTINTVATTTSGGSYHRASLWVLLCGSLFALRSS</sequence>
<dbReference type="PANTHER" id="PTHR10942:SF0">
    <property type="entry name" value="LEISHMANOLYSIN-LIKE PEPTIDASE"/>
    <property type="match status" value="1"/>
</dbReference>
<protein>
    <recommendedName>
        <fullName evidence="11">Leishmanolysin-like peptidase</fullName>
    </recommendedName>
</protein>
<keyword evidence="10" id="KW-1185">Reference proteome</keyword>
<keyword evidence="6 7" id="KW-0482">Metalloprotease</keyword>
<reference evidence="9 10" key="1">
    <citation type="submission" date="2024-09" db="EMBL/GenBank/DDBJ databases">
        <title>Genome sequencing and assembly of Phytophthora oleae, isolate VK10A, causative agent of rot of olive drupes.</title>
        <authorList>
            <person name="Conti Taguali S."/>
            <person name="Riolo M."/>
            <person name="La Spada F."/>
            <person name="Cacciola S.O."/>
            <person name="Dionisio G."/>
        </authorList>
    </citation>
    <scope>NUCLEOTIDE SEQUENCE [LARGE SCALE GENOMIC DNA]</scope>
    <source>
        <strain evidence="9 10">VK10A</strain>
    </source>
</reference>
<evidence type="ECO:0000256" key="2">
    <source>
        <dbReference type="ARBA" id="ARBA00022670"/>
    </source>
</evidence>
<dbReference type="GO" id="GO:0008237">
    <property type="term" value="F:metallopeptidase activity"/>
    <property type="evidence" value="ECO:0007669"/>
    <property type="project" value="UniProtKB-KW"/>
</dbReference>
<evidence type="ECO:0000256" key="4">
    <source>
        <dbReference type="ARBA" id="ARBA00022801"/>
    </source>
</evidence>
<dbReference type="GO" id="GO:0006508">
    <property type="term" value="P:proteolysis"/>
    <property type="evidence" value="ECO:0007669"/>
    <property type="project" value="UniProtKB-KW"/>
</dbReference>
<evidence type="ECO:0000256" key="3">
    <source>
        <dbReference type="ARBA" id="ARBA00022723"/>
    </source>
</evidence>
<dbReference type="AlphaFoldDB" id="A0ABD3FXJ5"/>
<dbReference type="Pfam" id="PF01457">
    <property type="entry name" value="Peptidase_M8"/>
    <property type="match status" value="1"/>
</dbReference>
<evidence type="ECO:0000256" key="7">
    <source>
        <dbReference type="PIRSR" id="PIRSR601577-2"/>
    </source>
</evidence>
<organism evidence="9 10">
    <name type="scientific">Phytophthora oleae</name>
    <dbReference type="NCBI Taxonomy" id="2107226"/>
    <lineage>
        <taxon>Eukaryota</taxon>
        <taxon>Sar</taxon>
        <taxon>Stramenopiles</taxon>
        <taxon>Oomycota</taxon>
        <taxon>Peronosporomycetes</taxon>
        <taxon>Peronosporales</taxon>
        <taxon>Peronosporaceae</taxon>
        <taxon>Phytophthora</taxon>
    </lineage>
</organism>
<accession>A0ABD3FXJ5</accession>
<gene>
    <name evidence="9" type="ORF">V7S43_004119</name>
</gene>
<feature type="compositionally biased region" description="Low complexity" evidence="8">
    <location>
        <begin position="290"/>
        <end position="317"/>
    </location>
</feature>
<evidence type="ECO:0000313" key="10">
    <source>
        <dbReference type="Proteomes" id="UP001632037"/>
    </source>
</evidence>
<dbReference type="SUPFAM" id="SSF55486">
    <property type="entry name" value="Metalloproteases ('zincins'), catalytic domain"/>
    <property type="match status" value="1"/>
</dbReference>
<evidence type="ECO:0000313" key="9">
    <source>
        <dbReference type="EMBL" id="KAL3670934.1"/>
    </source>
</evidence>
<dbReference type="EMBL" id="JBIMZQ010000006">
    <property type="protein sequence ID" value="KAL3670934.1"/>
    <property type="molecule type" value="Genomic_DNA"/>
</dbReference>
<evidence type="ECO:0000256" key="5">
    <source>
        <dbReference type="ARBA" id="ARBA00022833"/>
    </source>
</evidence>
<dbReference type="PANTHER" id="PTHR10942">
    <property type="entry name" value="LEISHMANOLYSIN-LIKE PEPTIDASE"/>
    <property type="match status" value="1"/>
</dbReference>
<dbReference type="InterPro" id="IPR001577">
    <property type="entry name" value="Peptidase_M8"/>
</dbReference>
<evidence type="ECO:0000256" key="8">
    <source>
        <dbReference type="SAM" id="MobiDB-lite"/>
    </source>
</evidence>
<dbReference type="Gene3D" id="3.90.132.10">
    <property type="entry name" value="Leishmanolysin , domain 2"/>
    <property type="match status" value="1"/>
</dbReference>